<dbReference type="EMBL" id="JAFEKC020000001">
    <property type="protein sequence ID" value="KAK0517467.1"/>
    <property type="molecule type" value="Genomic_DNA"/>
</dbReference>
<evidence type="ECO:0000313" key="8">
    <source>
        <dbReference type="Proteomes" id="UP001166286"/>
    </source>
</evidence>
<dbReference type="Proteomes" id="UP001166286">
    <property type="component" value="Unassembled WGS sequence"/>
</dbReference>
<accession>A0AA39V5X6</accession>
<evidence type="ECO:0000256" key="6">
    <source>
        <dbReference type="RuleBase" id="RU363045"/>
    </source>
</evidence>
<evidence type="ECO:0000256" key="3">
    <source>
        <dbReference type="ARBA" id="ARBA00013287"/>
    </source>
</evidence>
<gene>
    <name evidence="7" type="ORF">JMJ35_000622</name>
</gene>
<dbReference type="InterPro" id="IPR002838">
    <property type="entry name" value="AIM24"/>
</dbReference>
<keyword evidence="4" id="KW-0809">Transit peptide</keyword>
<dbReference type="AlphaFoldDB" id="A0AA39V5X6"/>
<dbReference type="GO" id="GO:0005743">
    <property type="term" value="C:mitochondrial inner membrane"/>
    <property type="evidence" value="ECO:0007669"/>
    <property type="project" value="TreeGrafter"/>
</dbReference>
<reference evidence="7" key="1">
    <citation type="submission" date="2023-03" db="EMBL/GenBank/DDBJ databases">
        <title>Complete genome of Cladonia borealis.</title>
        <authorList>
            <person name="Park H."/>
        </authorList>
    </citation>
    <scope>NUCLEOTIDE SEQUENCE</scope>
    <source>
        <strain evidence="7">ANT050790</strain>
    </source>
</reference>
<dbReference type="SUPFAM" id="SSF51219">
    <property type="entry name" value="TRAP-like"/>
    <property type="match status" value="1"/>
</dbReference>
<comment type="caution">
    <text evidence="7">The sequence shown here is derived from an EMBL/GenBank/DDBJ whole genome shotgun (WGS) entry which is preliminary data.</text>
</comment>
<evidence type="ECO:0000256" key="4">
    <source>
        <dbReference type="ARBA" id="ARBA00022946"/>
    </source>
</evidence>
<evidence type="ECO:0000256" key="1">
    <source>
        <dbReference type="ARBA" id="ARBA00004173"/>
    </source>
</evidence>
<dbReference type="InterPro" id="IPR016031">
    <property type="entry name" value="Trp_RNA-bd_attenuator-like_dom"/>
</dbReference>
<proteinExistence type="inferred from homology"/>
<dbReference type="PANTHER" id="PTHR36959:SF2">
    <property type="entry name" value="ALTERED INHERITANCE OF MITOCHONDRIA PROTEIN 24, MITOCHONDRIAL"/>
    <property type="match status" value="1"/>
</dbReference>
<protein>
    <recommendedName>
        <fullName evidence="3 6">Altered inheritance of mitochondria protein 24, mitochondrial</fullName>
    </recommendedName>
</protein>
<dbReference type="PANTHER" id="PTHR36959">
    <property type="entry name" value="ALTERED INHERITANCE OF MITOCHONDRIA PROTEIN 24, MITOCHONDRIAL"/>
    <property type="match status" value="1"/>
</dbReference>
<dbReference type="Gene3D" id="3.60.160.10">
    <property type="entry name" value="Mitochondrial biogenesis AIM24"/>
    <property type="match status" value="1"/>
</dbReference>
<keyword evidence="8" id="KW-1185">Reference proteome</keyword>
<dbReference type="InterPro" id="IPR036983">
    <property type="entry name" value="AIM24_sf"/>
</dbReference>
<dbReference type="Pfam" id="PF01987">
    <property type="entry name" value="AIM24"/>
    <property type="match status" value="1"/>
</dbReference>
<evidence type="ECO:0000256" key="2">
    <source>
        <dbReference type="ARBA" id="ARBA00009322"/>
    </source>
</evidence>
<comment type="similarity">
    <text evidence="2 6">Belongs to the AIM24 family.</text>
</comment>
<comment type="subcellular location">
    <subcellularLocation>
        <location evidence="1 6">Mitochondrion</location>
    </subcellularLocation>
</comment>
<evidence type="ECO:0000313" key="7">
    <source>
        <dbReference type="EMBL" id="KAK0517467.1"/>
    </source>
</evidence>
<evidence type="ECO:0000256" key="5">
    <source>
        <dbReference type="ARBA" id="ARBA00023128"/>
    </source>
</evidence>
<name>A0AA39V5X6_9LECA</name>
<sequence>MRPKLRGLSSFPSCSKAWGIQQSLPAIWRHNLQISTQSADAFDINHDEPRISSSGAVPDARFEVLGSPFSLLSVSLSASQNLYTRRGSLVGLGGKPENAVSTLSMLEPFRRALLRIPFLYQRISSTSPVTALISTKAANTSMTTINLDGTVDWMLVGRSLLAWTGQTLYITPSINRHMSLAHWGNSMVTGRGLLALAGQGSISQILLREGEAYIVHPSNVVAYSINPNPPQPYRLKSTSLNLQVPNLGLSRLLPDTRFIRVMRESHTWQTIKKLLFNLRRSARAVIWGDRLFLQFYGPTTILLQTRAARISDVLTSRDVDEIADAQPGVVQPVVTLSQDKPTEAAGQANTAVSVTIKAPKMSTASIGSDGKVTFEPIGS</sequence>
<dbReference type="GO" id="GO:0007007">
    <property type="term" value="P:inner mitochondrial membrane organization"/>
    <property type="evidence" value="ECO:0007669"/>
    <property type="project" value="TreeGrafter"/>
</dbReference>
<organism evidence="7 8">
    <name type="scientific">Cladonia borealis</name>
    <dbReference type="NCBI Taxonomy" id="184061"/>
    <lineage>
        <taxon>Eukaryota</taxon>
        <taxon>Fungi</taxon>
        <taxon>Dikarya</taxon>
        <taxon>Ascomycota</taxon>
        <taxon>Pezizomycotina</taxon>
        <taxon>Lecanoromycetes</taxon>
        <taxon>OSLEUM clade</taxon>
        <taxon>Lecanoromycetidae</taxon>
        <taxon>Lecanorales</taxon>
        <taxon>Lecanorineae</taxon>
        <taxon>Cladoniaceae</taxon>
        <taxon>Cladonia</taxon>
    </lineage>
</organism>
<keyword evidence="5 6" id="KW-0496">Mitochondrion</keyword>